<feature type="compositionally biased region" description="Polar residues" evidence="1">
    <location>
        <begin position="79"/>
        <end position="89"/>
    </location>
</feature>
<dbReference type="AlphaFoldDB" id="G7DWH0"/>
<dbReference type="Proteomes" id="UP000009131">
    <property type="component" value="Unassembled WGS sequence"/>
</dbReference>
<evidence type="ECO:0000313" key="3">
    <source>
        <dbReference type="EMBL" id="GAA94930.1"/>
    </source>
</evidence>
<dbReference type="InParanoid" id="G7DWH0"/>
<feature type="transmembrane region" description="Helical" evidence="2">
    <location>
        <begin position="342"/>
        <end position="369"/>
    </location>
</feature>
<dbReference type="PANTHER" id="PTHR35872">
    <property type="entry name" value="INTEGRAL MEMBRANE PROTEIN (AFU_ORTHOLOGUE AFUA_5G07110)"/>
    <property type="match status" value="1"/>
</dbReference>
<dbReference type="Pfam" id="PF11204">
    <property type="entry name" value="DUF2985"/>
    <property type="match status" value="1"/>
</dbReference>
<feature type="compositionally biased region" description="Low complexity" evidence="1">
    <location>
        <begin position="155"/>
        <end position="166"/>
    </location>
</feature>
<feature type="transmembrane region" description="Helical" evidence="2">
    <location>
        <begin position="456"/>
        <end position="477"/>
    </location>
</feature>
<dbReference type="eggNOG" id="ENOG502RQQT">
    <property type="taxonomic scope" value="Eukaryota"/>
</dbReference>
<keyword evidence="2" id="KW-0812">Transmembrane</keyword>
<comment type="caution">
    <text evidence="3">The sequence shown here is derived from an EMBL/GenBank/DDBJ whole genome shotgun (WGS) entry which is preliminary data.</text>
</comment>
<sequence>MSSTNVPPTAAEEGVEAMDSMNALPVATHPSVRVLKGRRATVSTGSKPSLTGLTNASPPTSSPARMRAVTIVQPAVSEKASTGGPTSQARPLGSPRGSTASPLGRVRARSRAGTITQRLQGEFDKDALAASAFRAARGETYEPEVEIERTDSQGRRFSGSSSRPGSHALSFGQDAQDYHDRQEVELLEVVDHSVSTAAHLTNIGRSIGLPAGIPFLTTQSPAVAIPQREDTVTTVASKLPVSDRPEGPLPDASDKASISSSAADLDAHIIASHKKTKKEKFRAIMKGVWAFMKTPLGIFVTIYGICVVFFGAALVLILMGAIPSHYHSHDLYVEYCSQVLDGLFCITGLGLIPWRVVSLWHMAHIWTYANRVWRRRRRGGMAVLRDRNDLPDPECFAGLSEKEKLALEESTEAPEEVVLTDKELKSLRYHQNKFAAGQTWYKPHATPTHRAFPLSWALWICLCNIVNSLAQIALLTVMTTYNYRNRPAVSTALCIVVGFGVGITAGVLIWQGSERTKKKKEVAEAIEAHEQDLSSDSKAGLSAKASDTSV</sequence>
<feature type="compositionally biased region" description="Basic and acidic residues" evidence="1">
    <location>
        <begin position="141"/>
        <end position="154"/>
    </location>
</feature>
<dbReference type="HOGENOM" id="CLU_015848_2_0_1"/>
<keyword evidence="2" id="KW-1133">Transmembrane helix</keyword>
<evidence type="ECO:0000313" key="4">
    <source>
        <dbReference type="Proteomes" id="UP000009131"/>
    </source>
</evidence>
<feature type="region of interest" description="Disordered" evidence="1">
    <location>
        <begin position="141"/>
        <end position="171"/>
    </location>
</feature>
<name>G7DWH0_MIXOS</name>
<dbReference type="STRING" id="764103.G7DWH0"/>
<proteinExistence type="predicted"/>
<feature type="transmembrane region" description="Helical" evidence="2">
    <location>
        <begin position="489"/>
        <end position="510"/>
    </location>
</feature>
<dbReference type="EMBL" id="BABT02000052">
    <property type="protein sequence ID" value="GAA94930.1"/>
    <property type="molecule type" value="Genomic_DNA"/>
</dbReference>
<feature type="region of interest" description="Disordered" evidence="1">
    <location>
        <begin position="530"/>
        <end position="550"/>
    </location>
</feature>
<keyword evidence="4" id="KW-1185">Reference proteome</keyword>
<dbReference type="InterPro" id="IPR021369">
    <property type="entry name" value="DUF2985"/>
</dbReference>
<accession>G7DWH0</accession>
<keyword evidence="2" id="KW-0472">Membrane</keyword>
<gene>
    <name evidence="3" type="primary">Mo01585</name>
    <name evidence="3" type="ORF">E5Q_01585</name>
</gene>
<feature type="region of interest" description="Disordered" evidence="1">
    <location>
        <begin position="1"/>
        <end position="107"/>
    </location>
</feature>
<protein>
    <submittedName>
        <fullName evidence="3">Uncharacterized protein</fullName>
    </submittedName>
</protein>
<dbReference type="PANTHER" id="PTHR35872:SF2">
    <property type="entry name" value="INTEGRAL MEMBRANE PROTEIN (AFU_ORTHOLOGUE AFUA_5G07110)"/>
    <property type="match status" value="1"/>
</dbReference>
<feature type="compositionally biased region" description="Polar residues" evidence="1">
    <location>
        <begin position="41"/>
        <end position="63"/>
    </location>
</feature>
<feature type="transmembrane region" description="Helical" evidence="2">
    <location>
        <begin position="296"/>
        <end position="322"/>
    </location>
</feature>
<dbReference type="OMA" id="MEHERHE"/>
<reference evidence="3 4" key="1">
    <citation type="journal article" date="2011" name="J. Gen. Appl. Microbiol.">
        <title>Draft genome sequencing of the enigmatic basidiomycete Mixia osmundae.</title>
        <authorList>
            <person name="Nishida H."/>
            <person name="Nagatsuka Y."/>
            <person name="Sugiyama J."/>
        </authorList>
    </citation>
    <scope>NUCLEOTIDE SEQUENCE [LARGE SCALE GENOMIC DNA]</scope>
    <source>
        <strain evidence="4">CBS 9802 / IAM 14324 / JCM 22182 / KY 12970</strain>
    </source>
</reference>
<evidence type="ECO:0000256" key="2">
    <source>
        <dbReference type="SAM" id="Phobius"/>
    </source>
</evidence>
<reference evidence="3 4" key="2">
    <citation type="journal article" date="2012" name="Open Biol.">
        <title>Characteristics of nucleosomes and linker DNA regions on the genome of the basidiomycete Mixia osmundae revealed by mono- and dinucleosome mapping.</title>
        <authorList>
            <person name="Nishida H."/>
            <person name="Kondo S."/>
            <person name="Matsumoto T."/>
            <person name="Suzuki Y."/>
            <person name="Yoshikawa H."/>
            <person name="Taylor T.D."/>
            <person name="Sugiyama J."/>
        </authorList>
    </citation>
    <scope>NUCLEOTIDE SEQUENCE [LARGE SCALE GENOMIC DNA]</scope>
    <source>
        <strain evidence="4">CBS 9802 / IAM 14324 / JCM 22182 / KY 12970</strain>
    </source>
</reference>
<dbReference type="OrthoDB" id="3365211at2759"/>
<evidence type="ECO:0000256" key="1">
    <source>
        <dbReference type="SAM" id="MobiDB-lite"/>
    </source>
</evidence>
<organism evidence="3 4">
    <name type="scientific">Mixia osmundae (strain CBS 9802 / IAM 14324 / JCM 22182 / KY 12970)</name>
    <dbReference type="NCBI Taxonomy" id="764103"/>
    <lineage>
        <taxon>Eukaryota</taxon>
        <taxon>Fungi</taxon>
        <taxon>Dikarya</taxon>
        <taxon>Basidiomycota</taxon>
        <taxon>Pucciniomycotina</taxon>
        <taxon>Mixiomycetes</taxon>
        <taxon>Mixiales</taxon>
        <taxon>Mixiaceae</taxon>
        <taxon>Mixia</taxon>
    </lineage>
</organism>
<dbReference type="RefSeq" id="XP_014565907.1">
    <property type="nucleotide sequence ID" value="XM_014710421.1"/>
</dbReference>